<keyword evidence="1" id="KW-0472">Membrane</keyword>
<name>A0A6J7HYG6_9ZZZZ</name>
<feature type="transmembrane region" description="Helical" evidence="1">
    <location>
        <begin position="162"/>
        <end position="180"/>
    </location>
</feature>
<feature type="transmembrane region" description="Helical" evidence="1">
    <location>
        <begin position="113"/>
        <end position="130"/>
    </location>
</feature>
<accession>A0A6J7HYG6</accession>
<feature type="transmembrane region" description="Helical" evidence="1">
    <location>
        <begin position="214"/>
        <end position="247"/>
    </location>
</feature>
<protein>
    <submittedName>
        <fullName evidence="2">Unannotated protein</fullName>
    </submittedName>
</protein>
<keyword evidence="1" id="KW-0812">Transmembrane</keyword>
<evidence type="ECO:0000256" key="1">
    <source>
        <dbReference type="SAM" id="Phobius"/>
    </source>
</evidence>
<dbReference type="EMBL" id="CAFBMX010000003">
    <property type="protein sequence ID" value="CAB4923019.1"/>
    <property type="molecule type" value="Genomic_DNA"/>
</dbReference>
<feature type="transmembrane region" description="Helical" evidence="1">
    <location>
        <begin position="6"/>
        <end position="24"/>
    </location>
</feature>
<organism evidence="2">
    <name type="scientific">freshwater metagenome</name>
    <dbReference type="NCBI Taxonomy" id="449393"/>
    <lineage>
        <taxon>unclassified sequences</taxon>
        <taxon>metagenomes</taxon>
        <taxon>ecological metagenomes</taxon>
    </lineage>
</organism>
<feature type="transmembrane region" description="Helical" evidence="1">
    <location>
        <begin position="45"/>
        <end position="65"/>
    </location>
</feature>
<keyword evidence="1" id="KW-1133">Transmembrane helix</keyword>
<dbReference type="AlphaFoldDB" id="A0A6J7HYG6"/>
<feature type="transmembrane region" description="Helical" evidence="1">
    <location>
        <begin position="136"/>
        <end position="155"/>
    </location>
</feature>
<proteinExistence type="predicted"/>
<reference evidence="2" key="1">
    <citation type="submission" date="2020-05" db="EMBL/GenBank/DDBJ databases">
        <authorList>
            <person name="Chiriac C."/>
            <person name="Salcher M."/>
            <person name="Ghai R."/>
            <person name="Kavagutti S V."/>
        </authorList>
    </citation>
    <scope>NUCLEOTIDE SEQUENCE</scope>
</reference>
<feature type="transmembrane region" description="Helical" evidence="1">
    <location>
        <begin position="71"/>
        <end position="92"/>
    </location>
</feature>
<sequence length="274" mass="28096">MRVLPLILSFASALTLASPLIAFLREGGHVRTNYRGASLPCPLGLLIPAAALVALVPLGLLAGLFDSDSLGIAGMYFILPVAALGIADDAYAGPSRGLRGHGRAALRGSFSTGALKAVGTLGIALAWSALTQPDAGRFLLVAAVLVLATNLFNLFDLRPGRSVKGLVLLGIGLTLGSLDIDPLLDIGLWLGPALVVGALDLREQGMLGDTGSNVIGAVAGVWLVLTLSSVLALAIAAAVLAAITIYGELRSINTLVERAPGLRHLDSLGRVHRV</sequence>
<gene>
    <name evidence="2" type="ORF">UFOPK3674_00658</name>
</gene>
<evidence type="ECO:0000313" key="2">
    <source>
        <dbReference type="EMBL" id="CAB4923019.1"/>
    </source>
</evidence>